<feature type="compositionally biased region" description="Basic and acidic residues" evidence="1">
    <location>
        <begin position="726"/>
        <end position="739"/>
    </location>
</feature>
<organism evidence="2 3">
    <name type="scientific">Callorhinchus milii</name>
    <name type="common">Ghost shark</name>
    <dbReference type="NCBI Taxonomy" id="7868"/>
    <lineage>
        <taxon>Eukaryota</taxon>
        <taxon>Metazoa</taxon>
        <taxon>Chordata</taxon>
        <taxon>Craniata</taxon>
        <taxon>Vertebrata</taxon>
        <taxon>Chondrichthyes</taxon>
        <taxon>Holocephali</taxon>
        <taxon>Chimaeriformes</taxon>
        <taxon>Callorhinchidae</taxon>
        <taxon>Callorhinchus</taxon>
    </lineage>
</organism>
<feature type="compositionally biased region" description="Basic and acidic residues" evidence="1">
    <location>
        <begin position="104"/>
        <end position="113"/>
    </location>
</feature>
<keyword evidence="3" id="KW-1185">Reference proteome</keyword>
<accession>A0A4W3GC93</accession>
<feature type="compositionally biased region" description="Polar residues" evidence="1">
    <location>
        <begin position="124"/>
        <end position="134"/>
    </location>
</feature>
<feature type="compositionally biased region" description="Polar residues" evidence="1">
    <location>
        <begin position="312"/>
        <end position="321"/>
    </location>
</feature>
<dbReference type="PANTHER" id="PTHR13958">
    <property type="entry name" value="CENTROSOME-ASSOCIATED PROTEIN 350"/>
    <property type="match status" value="1"/>
</dbReference>
<reference evidence="3" key="3">
    <citation type="journal article" date="2014" name="Nature">
        <title>Elephant shark genome provides unique insights into gnathostome evolution.</title>
        <authorList>
            <consortium name="International Elephant Shark Genome Sequencing Consortium"/>
            <person name="Venkatesh B."/>
            <person name="Lee A.P."/>
            <person name="Ravi V."/>
            <person name="Maurya A.K."/>
            <person name="Lian M.M."/>
            <person name="Swann J.B."/>
            <person name="Ohta Y."/>
            <person name="Flajnik M.F."/>
            <person name="Sutoh Y."/>
            <person name="Kasahara M."/>
            <person name="Hoon S."/>
            <person name="Gangu V."/>
            <person name="Roy S.W."/>
            <person name="Irimia M."/>
            <person name="Korzh V."/>
            <person name="Kondrychyn I."/>
            <person name="Lim Z.W."/>
            <person name="Tay B.H."/>
            <person name="Tohari S."/>
            <person name="Kong K.W."/>
            <person name="Ho S."/>
            <person name="Lorente-Galdos B."/>
            <person name="Quilez J."/>
            <person name="Marques-Bonet T."/>
            <person name="Raney B.J."/>
            <person name="Ingham P.W."/>
            <person name="Tay A."/>
            <person name="Hillier L.W."/>
            <person name="Minx P."/>
            <person name="Boehm T."/>
            <person name="Wilson R.K."/>
            <person name="Brenner S."/>
            <person name="Warren W.C."/>
        </authorList>
    </citation>
    <scope>NUCLEOTIDE SEQUENCE [LARGE SCALE GENOMIC DNA]</scope>
</reference>
<name>A0A4W3GC93_CALMI</name>
<reference evidence="3" key="1">
    <citation type="journal article" date="2006" name="Science">
        <title>Ancient noncoding elements conserved in the human genome.</title>
        <authorList>
            <person name="Venkatesh B."/>
            <person name="Kirkness E.F."/>
            <person name="Loh Y.H."/>
            <person name="Halpern A.L."/>
            <person name="Lee A.P."/>
            <person name="Johnson J."/>
            <person name="Dandona N."/>
            <person name="Viswanathan L.D."/>
            <person name="Tay A."/>
            <person name="Venter J.C."/>
            <person name="Strausberg R.L."/>
            <person name="Brenner S."/>
        </authorList>
    </citation>
    <scope>NUCLEOTIDE SEQUENCE [LARGE SCALE GENOMIC DNA]</scope>
</reference>
<evidence type="ECO:0000313" key="3">
    <source>
        <dbReference type="Proteomes" id="UP000314986"/>
    </source>
</evidence>
<evidence type="ECO:0000256" key="1">
    <source>
        <dbReference type="SAM" id="MobiDB-lite"/>
    </source>
</evidence>
<proteinExistence type="predicted"/>
<dbReference type="STRING" id="7868.ENSCMIP00000000873"/>
<reference evidence="2" key="5">
    <citation type="submission" date="2025-09" db="UniProtKB">
        <authorList>
            <consortium name="Ensembl"/>
        </authorList>
    </citation>
    <scope>IDENTIFICATION</scope>
</reference>
<dbReference type="Ensembl" id="ENSCMIT00000000922.1">
    <property type="protein sequence ID" value="ENSCMIP00000000873.1"/>
    <property type="gene ID" value="ENSCMIG00000000589.1"/>
</dbReference>
<dbReference type="Proteomes" id="UP000314986">
    <property type="component" value="Unassembled WGS sequence"/>
</dbReference>
<protein>
    <submittedName>
        <fullName evidence="2">Uncharacterized protein</fullName>
    </submittedName>
</protein>
<feature type="compositionally biased region" description="Basic and acidic residues" evidence="1">
    <location>
        <begin position="287"/>
        <end position="311"/>
    </location>
</feature>
<feature type="region of interest" description="Disordered" evidence="1">
    <location>
        <begin position="259"/>
        <end position="328"/>
    </location>
</feature>
<feature type="compositionally biased region" description="Polar residues" evidence="1">
    <location>
        <begin position="369"/>
        <end position="378"/>
    </location>
</feature>
<dbReference type="InterPro" id="IPR028750">
    <property type="entry name" value="CEP350/CC187"/>
</dbReference>
<dbReference type="GeneTree" id="ENSGT00970000198057"/>
<feature type="compositionally biased region" description="Basic and acidic residues" evidence="1">
    <location>
        <begin position="701"/>
        <end position="719"/>
    </location>
</feature>
<dbReference type="PANTHER" id="PTHR13958:SF5">
    <property type="entry name" value="COILED-COIL DOMAIN-CONTAINING PROTEIN 187"/>
    <property type="match status" value="1"/>
</dbReference>
<feature type="compositionally biased region" description="Basic and acidic residues" evidence="1">
    <location>
        <begin position="420"/>
        <end position="443"/>
    </location>
</feature>
<feature type="compositionally biased region" description="Basic and acidic residues" evidence="1">
    <location>
        <begin position="507"/>
        <end position="516"/>
    </location>
</feature>
<feature type="compositionally biased region" description="Basic and acidic residues" evidence="1">
    <location>
        <begin position="211"/>
        <end position="225"/>
    </location>
</feature>
<feature type="region of interest" description="Disordered" evidence="1">
    <location>
        <begin position="696"/>
        <end position="750"/>
    </location>
</feature>
<sequence>MVDAGSMESEWDIANEVDVYSNLDQSIQWCKGSALGADGSDLAFDDLYATNKWEILQDRKPSPEPSFTALSLSPPGSPFAQRLELLRSKSPARKLEKLRELIRKQRQQQKECRGSGLQPEQPIQAPNQTDQQMAGSFKTASAKKLIRKVTHGPPAPAYQGFNVVEMKKGSLVSEDTEGKFTEKTWTGRRELIRRRDLGIRIAERGASLPKNTERNKNKVTPKDSRACSSPSPKRTARGPGPHPFGVAAWREGQRLVRRLLGPPPKLPKPQDRSLGQTESNDTDSEDQPMKRDVPSSVTVEHKRLVTFEKGSRSSLKGSSPDQFGAGVERDLRVECERVNGDVEGLRLAEGMGMDQGWFGRSEERRQSLRTEGSVSPVRSTRRSFHGELGENVPRSGSDRRRRSVSPDRSGARSPSAFGNDPRKGRESGEGTRARRTRSYDAEGARAYMSRRQAERKKKEMDERRSVKRAVDTKKRRLQEVYKKQREALSKREKPPEASPTTRGKPHTAREESTRKDLELQHLSPVGMSGQWSVSVGLVAPLTGSEISLNVAPEPCQGRRSKQERLEALRGMAASLSGRVESEAERLGVDAQVLKSPGHRDRSERWRGNYLDPFVSIVPTAGDYSKQNYPSDTDPATAAIVHSMGTRFSPKSFQKCTDPQGDDVNEGEAEVCDLMDELLCSSTTDNEEVFWSDFEPLVGQEPQRDSRETEGDFLTERKQAEYPNKPADVERSFDTGEGRGTRRGHGSVLRTVGSLGGVGRVDVKDPTALLENKREFLSPGVLRNNSPDEIGQAVCTAMTWLYNVPYTVTTLSMNPLRHLDNGIRHHYQMQTSAWVYDRQKVGARNKDSLTVSGPDAN</sequence>
<reference evidence="2" key="4">
    <citation type="submission" date="2025-08" db="UniProtKB">
        <authorList>
            <consortium name="Ensembl"/>
        </authorList>
    </citation>
    <scope>IDENTIFICATION</scope>
</reference>
<feature type="compositionally biased region" description="Basic and acidic residues" evidence="1">
    <location>
        <begin position="456"/>
        <end position="495"/>
    </location>
</feature>
<evidence type="ECO:0000313" key="2">
    <source>
        <dbReference type="Ensembl" id="ENSCMIP00000000873.1"/>
    </source>
</evidence>
<dbReference type="GO" id="GO:0008017">
    <property type="term" value="F:microtubule binding"/>
    <property type="evidence" value="ECO:0007669"/>
    <property type="project" value="InterPro"/>
</dbReference>
<dbReference type="GO" id="GO:0005813">
    <property type="term" value="C:centrosome"/>
    <property type="evidence" value="ECO:0007669"/>
    <property type="project" value="InterPro"/>
</dbReference>
<feature type="region of interest" description="Disordered" evidence="1">
    <location>
        <begin position="104"/>
        <end position="140"/>
    </location>
</feature>
<feature type="region of interest" description="Disordered" evidence="1">
    <location>
        <begin position="349"/>
        <end position="516"/>
    </location>
</feature>
<dbReference type="InParanoid" id="A0A4W3GC93"/>
<feature type="region of interest" description="Disordered" evidence="1">
    <location>
        <begin position="203"/>
        <end position="246"/>
    </location>
</feature>
<reference evidence="3" key="2">
    <citation type="journal article" date="2007" name="PLoS Biol.">
        <title>Survey sequencing and comparative analysis of the elephant shark (Callorhinchus milii) genome.</title>
        <authorList>
            <person name="Venkatesh B."/>
            <person name="Kirkness E.F."/>
            <person name="Loh Y.H."/>
            <person name="Halpern A.L."/>
            <person name="Lee A.P."/>
            <person name="Johnson J."/>
            <person name="Dandona N."/>
            <person name="Viswanathan L.D."/>
            <person name="Tay A."/>
            <person name="Venter J.C."/>
            <person name="Strausberg R.L."/>
            <person name="Brenner S."/>
        </authorList>
    </citation>
    <scope>NUCLEOTIDE SEQUENCE [LARGE SCALE GENOMIC DNA]</scope>
</reference>
<dbReference type="AlphaFoldDB" id="A0A4W3GC93"/>
<dbReference type="GO" id="GO:0034453">
    <property type="term" value="P:microtubule anchoring"/>
    <property type="evidence" value="ECO:0007669"/>
    <property type="project" value="InterPro"/>
</dbReference>